<protein>
    <submittedName>
        <fullName evidence="1">Uncharacterized protein</fullName>
    </submittedName>
</protein>
<dbReference type="EMBL" id="JAFCMP010000062">
    <property type="protein sequence ID" value="KAG5188860.1"/>
    <property type="molecule type" value="Genomic_DNA"/>
</dbReference>
<evidence type="ECO:0000313" key="1">
    <source>
        <dbReference type="EMBL" id="KAG5188860.1"/>
    </source>
</evidence>
<organism evidence="1 2">
    <name type="scientific">Tribonema minus</name>
    <dbReference type="NCBI Taxonomy" id="303371"/>
    <lineage>
        <taxon>Eukaryota</taxon>
        <taxon>Sar</taxon>
        <taxon>Stramenopiles</taxon>
        <taxon>Ochrophyta</taxon>
        <taxon>PX clade</taxon>
        <taxon>Xanthophyceae</taxon>
        <taxon>Tribonematales</taxon>
        <taxon>Tribonemataceae</taxon>
        <taxon>Tribonema</taxon>
    </lineage>
</organism>
<comment type="caution">
    <text evidence="1">The sequence shown here is derived from an EMBL/GenBank/DDBJ whole genome shotgun (WGS) entry which is preliminary data.</text>
</comment>
<sequence length="214" mass="24428">MEDAEGQEDDPRLAALWKVAVDRLGNDHYHLSLVKEARSVLLREQLLIAQDIADVSDEQLKRAGLTLGELDMLELALVVALAVPRQQEDSRQAAKRKSDEMSMKSYAPSSVDWGKALEAATRLGWRIESRFYDGEDSTREVGEFKWEEKEDDSISRAAVIQELEKQLDLPPFLELIPLERKIMFRIDEERGTKRTRITGKTDYAIVLRHEDCGS</sequence>
<proteinExistence type="predicted"/>
<evidence type="ECO:0000313" key="2">
    <source>
        <dbReference type="Proteomes" id="UP000664859"/>
    </source>
</evidence>
<reference evidence="1" key="1">
    <citation type="submission" date="2021-02" db="EMBL/GenBank/DDBJ databases">
        <title>First Annotated Genome of the Yellow-green Alga Tribonema minus.</title>
        <authorList>
            <person name="Mahan K.M."/>
        </authorList>
    </citation>
    <scope>NUCLEOTIDE SEQUENCE</scope>
    <source>
        <strain evidence="1">UTEX B ZZ1240</strain>
    </source>
</reference>
<accession>A0A836CJG4</accession>
<gene>
    <name evidence="1" type="ORF">JKP88DRAFT_303564</name>
</gene>
<keyword evidence="2" id="KW-1185">Reference proteome</keyword>
<dbReference type="Proteomes" id="UP000664859">
    <property type="component" value="Unassembled WGS sequence"/>
</dbReference>
<dbReference type="AlphaFoldDB" id="A0A836CJG4"/>
<name>A0A836CJG4_9STRA</name>